<name>A0A366EH72_9BACI</name>
<sequence length="204" mass="23400">MKKLMHLLNTMTWKERVDYVWEYYKLPIIGLLSFVAFGWFMFDGLLAKDAKTFEIMMVSEADLATVEQVTKDLENTNTLDLTVYVENIQHSGGKVIENGYQQLKKLASSISVGQVDILITEAPLIKQLIDEELLLPWDEIVASDQLQLYQIDAYKEQSEKLYGIDVKQLSFLSDYPELQDTYAVVPATSRNQEAITSFLTELKK</sequence>
<keyword evidence="1" id="KW-0472">Membrane</keyword>
<keyword evidence="1" id="KW-1133">Transmembrane helix</keyword>
<evidence type="ECO:0008006" key="4">
    <source>
        <dbReference type="Google" id="ProtNLM"/>
    </source>
</evidence>
<dbReference type="Proteomes" id="UP000252254">
    <property type="component" value="Unassembled WGS sequence"/>
</dbReference>
<dbReference type="AlphaFoldDB" id="A0A366EH72"/>
<accession>A0A366EH72</accession>
<evidence type="ECO:0000313" key="2">
    <source>
        <dbReference type="EMBL" id="RBP00785.1"/>
    </source>
</evidence>
<feature type="transmembrane region" description="Helical" evidence="1">
    <location>
        <begin position="26"/>
        <end position="47"/>
    </location>
</feature>
<reference evidence="2 3" key="1">
    <citation type="submission" date="2018-06" db="EMBL/GenBank/DDBJ databases">
        <title>Genomic Encyclopedia of Type Strains, Phase IV (KMG-IV): sequencing the most valuable type-strain genomes for metagenomic binning, comparative biology and taxonomic classification.</title>
        <authorList>
            <person name="Goeker M."/>
        </authorList>
    </citation>
    <scope>NUCLEOTIDE SEQUENCE [LARGE SCALE GENOMIC DNA]</scope>
    <source>
        <strain evidence="2 3">DSM 15140</strain>
    </source>
</reference>
<evidence type="ECO:0000313" key="3">
    <source>
        <dbReference type="Proteomes" id="UP000252254"/>
    </source>
</evidence>
<dbReference type="STRING" id="200904.GCA_900168775_00812"/>
<organism evidence="2 3">
    <name type="scientific">Paraliobacillus ryukyuensis</name>
    <dbReference type="NCBI Taxonomy" id="200904"/>
    <lineage>
        <taxon>Bacteria</taxon>
        <taxon>Bacillati</taxon>
        <taxon>Bacillota</taxon>
        <taxon>Bacilli</taxon>
        <taxon>Bacillales</taxon>
        <taxon>Bacillaceae</taxon>
        <taxon>Paraliobacillus</taxon>
    </lineage>
</organism>
<evidence type="ECO:0000256" key="1">
    <source>
        <dbReference type="SAM" id="Phobius"/>
    </source>
</evidence>
<dbReference type="EMBL" id="QNRI01000002">
    <property type="protein sequence ID" value="RBP00785.1"/>
    <property type="molecule type" value="Genomic_DNA"/>
</dbReference>
<proteinExistence type="predicted"/>
<keyword evidence="1" id="KW-0812">Transmembrane</keyword>
<dbReference type="Gene3D" id="3.40.190.10">
    <property type="entry name" value="Periplasmic binding protein-like II"/>
    <property type="match status" value="1"/>
</dbReference>
<keyword evidence="3" id="KW-1185">Reference proteome</keyword>
<protein>
    <recommendedName>
        <fullName evidence="4">Extracellular solute-binding protein</fullName>
    </recommendedName>
</protein>
<dbReference type="OrthoDB" id="1925387at2"/>
<dbReference type="RefSeq" id="WP_113867697.1">
    <property type="nucleotide sequence ID" value="NZ_BAABQN010000008.1"/>
</dbReference>
<comment type="caution">
    <text evidence="2">The sequence shown here is derived from an EMBL/GenBank/DDBJ whole genome shotgun (WGS) entry which is preliminary data.</text>
</comment>
<gene>
    <name evidence="2" type="ORF">DES48_102553</name>
</gene>